<dbReference type="PANTHER" id="PTHR44688:SF16">
    <property type="entry name" value="DNA-BINDING TRANSCRIPTIONAL ACTIVATOR DEVR_DOSR"/>
    <property type="match status" value="1"/>
</dbReference>
<dbReference type="InterPro" id="IPR000792">
    <property type="entry name" value="Tscrpt_reg_LuxR_C"/>
</dbReference>
<dbReference type="PANTHER" id="PTHR44688">
    <property type="entry name" value="DNA-BINDING TRANSCRIPTIONAL ACTIVATOR DEVR_DOSR"/>
    <property type="match status" value="1"/>
</dbReference>
<name>A0A2T4YV71_9SPHN</name>
<organism evidence="8 9">
    <name type="scientific">Sphingomonas aerolata</name>
    <dbReference type="NCBI Taxonomy" id="185951"/>
    <lineage>
        <taxon>Bacteria</taxon>
        <taxon>Pseudomonadati</taxon>
        <taxon>Pseudomonadota</taxon>
        <taxon>Alphaproteobacteria</taxon>
        <taxon>Sphingomonadales</taxon>
        <taxon>Sphingomonadaceae</taxon>
        <taxon>Sphingomonas</taxon>
    </lineage>
</organism>
<evidence type="ECO:0000256" key="4">
    <source>
        <dbReference type="PROSITE-ProRule" id="PRU00169"/>
    </source>
</evidence>
<dbReference type="InterPro" id="IPR035965">
    <property type="entry name" value="PAS-like_dom_sf"/>
</dbReference>
<dbReference type="SUPFAM" id="SSF52172">
    <property type="entry name" value="CheY-like"/>
    <property type="match status" value="1"/>
</dbReference>
<dbReference type="PROSITE" id="PS50043">
    <property type="entry name" value="HTH_LUXR_2"/>
    <property type="match status" value="1"/>
</dbReference>
<dbReference type="NCBIfam" id="TIGR00229">
    <property type="entry name" value="sensory_box"/>
    <property type="match status" value="1"/>
</dbReference>
<dbReference type="RefSeq" id="WP_107930862.1">
    <property type="nucleotide sequence ID" value="NZ_PZZN01000001.1"/>
</dbReference>
<accession>A0A2T4YV71</accession>
<feature type="domain" description="Response regulatory" evidence="6">
    <location>
        <begin position="2"/>
        <end position="116"/>
    </location>
</feature>
<dbReference type="InterPro" id="IPR011006">
    <property type="entry name" value="CheY-like_superfamily"/>
</dbReference>
<evidence type="ECO:0000256" key="3">
    <source>
        <dbReference type="ARBA" id="ARBA00023163"/>
    </source>
</evidence>
<evidence type="ECO:0000313" key="8">
    <source>
        <dbReference type="EMBL" id="PTM47712.1"/>
    </source>
</evidence>
<dbReference type="Proteomes" id="UP000240996">
    <property type="component" value="Unassembled WGS sequence"/>
</dbReference>
<dbReference type="SMART" id="SM00421">
    <property type="entry name" value="HTH_LUXR"/>
    <property type="match status" value="1"/>
</dbReference>
<dbReference type="CDD" id="cd06170">
    <property type="entry name" value="LuxR_C_like"/>
    <property type="match status" value="1"/>
</dbReference>
<feature type="domain" description="PAS" evidence="7">
    <location>
        <begin position="231"/>
        <end position="300"/>
    </location>
</feature>
<dbReference type="Pfam" id="PF00196">
    <property type="entry name" value="GerE"/>
    <property type="match status" value="1"/>
</dbReference>
<dbReference type="InterPro" id="IPR000014">
    <property type="entry name" value="PAS"/>
</dbReference>
<dbReference type="Pfam" id="PF00989">
    <property type="entry name" value="PAS"/>
    <property type="match status" value="1"/>
</dbReference>
<dbReference type="AlphaFoldDB" id="A0A2T4YV71"/>
<evidence type="ECO:0000256" key="1">
    <source>
        <dbReference type="ARBA" id="ARBA00023015"/>
    </source>
</evidence>
<dbReference type="InterPro" id="IPR001789">
    <property type="entry name" value="Sig_transdc_resp-reg_receiver"/>
</dbReference>
<dbReference type="InterPro" id="IPR016032">
    <property type="entry name" value="Sig_transdc_resp-reg_C-effctor"/>
</dbReference>
<dbReference type="Gene3D" id="1.10.10.10">
    <property type="entry name" value="Winged helix-like DNA-binding domain superfamily/Winged helix DNA-binding domain"/>
    <property type="match status" value="1"/>
</dbReference>
<dbReference type="PRINTS" id="PR00038">
    <property type="entry name" value="HTHLUXR"/>
</dbReference>
<dbReference type="Pfam" id="PF00072">
    <property type="entry name" value="Response_reg"/>
    <property type="match status" value="1"/>
</dbReference>
<evidence type="ECO:0000313" key="9">
    <source>
        <dbReference type="Proteomes" id="UP000240996"/>
    </source>
</evidence>
<dbReference type="SUPFAM" id="SSF55785">
    <property type="entry name" value="PYP-like sensor domain (PAS domain)"/>
    <property type="match status" value="1"/>
</dbReference>
<dbReference type="InterPro" id="IPR013767">
    <property type="entry name" value="PAS_fold"/>
</dbReference>
<evidence type="ECO:0000259" key="6">
    <source>
        <dbReference type="PROSITE" id="PS50110"/>
    </source>
</evidence>
<protein>
    <submittedName>
        <fullName evidence="8">PAS domain S-box-containing protein</fullName>
    </submittedName>
</protein>
<gene>
    <name evidence="8" type="ORF">C8J24_1114</name>
</gene>
<dbReference type="SMART" id="SM00448">
    <property type="entry name" value="REC"/>
    <property type="match status" value="1"/>
</dbReference>
<keyword evidence="1" id="KW-0805">Transcription regulation</keyword>
<dbReference type="SUPFAM" id="SSF46894">
    <property type="entry name" value="C-terminal effector domain of the bipartite response regulators"/>
    <property type="match status" value="1"/>
</dbReference>
<comment type="caution">
    <text evidence="4">Lacks conserved residue(s) required for the propagation of feature annotation.</text>
</comment>
<dbReference type="PROSITE" id="PS50110">
    <property type="entry name" value="RESPONSE_REGULATORY"/>
    <property type="match status" value="1"/>
</dbReference>
<proteinExistence type="predicted"/>
<keyword evidence="9" id="KW-1185">Reference proteome</keyword>
<keyword evidence="2" id="KW-0238">DNA-binding</keyword>
<dbReference type="InterPro" id="IPR036388">
    <property type="entry name" value="WH-like_DNA-bd_sf"/>
</dbReference>
<comment type="caution">
    <text evidence="8">The sequence shown here is derived from an EMBL/GenBank/DDBJ whole genome shotgun (WGS) entry which is preliminary data.</text>
</comment>
<dbReference type="Gene3D" id="3.30.450.20">
    <property type="entry name" value="PAS domain"/>
    <property type="match status" value="1"/>
</dbReference>
<dbReference type="GO" id="GO:0006355">
    <property type="term" value="P:regulation of DNA-templated transcription"/>
    <property type="evidence" value="ECO:0007669"/>
    <property type="project" value="InterPro"/>
</dbReference>
<dbReference type="GO" id="GO:0003677">
    <property type="term" value="F:DNA binding"/>
    <property type="evidence" value="ECO:0007669"/>
    <property type="project" value="UniProtKB-KW"/>
</dbReference>
<dbReference type="SMART" id="SM00091">
    <property type="entry name" value="PAS"/>
    <property type="match status" value="1"/>
</dbReference>
<evidence type="ECO:0000259" key="7">
    <source>
        <dbReference type="PROSITE" id="PS50112"/>
    </source>
</evidence>
<sequence>MILYVIDDDSGTRRHLQACLKPSGITVWPFAHADLFLEQLPTLKPAPILIELRTPPAHGLGLLSALVQRDIRWPAIAITARTDATVTVEAMKLGATEVLDMPLEPETLAAALDRAFERVSTLVNWTAQRGAARARLDLLTERERNVVRAMIVGQTNKAIAQAMAISPRTVEGHRAQALRKLNVSSVAEMVYVAVDGGLAPRERWLDTPELARSLREGSPLANHVPQLPDPGRSRFDNFAATSPDGILCADHDGRIIVWNAACETLFGFSTDQALGQTIAIIDPRERGNALSLQQLAARGAAHLVGTTVTLEATHRGGSKLAVTLSLSMWREDGQTHFGAIIRKTDAPRLAKPD</sequence>
<dbReference type="CDD" id="cd00130">
    <property type="entry name" value="PAS"/>
    <property type="match status" value="1"/>
</dbReference>
<dbReference type="GO" id="GO:0000160">
    <property type="term" value="P:phosphorelay signal transduction system"/>
    <property type="evidence" value="ECO:0007669"/>
    <property type="project" value="InterPro"/>
</dbReference>
<evidence type="ECO:0000259" key="5">
    <source>
        <dbReference type="PROSITE" id="PS50043"/>
    </source>
</evidence>
<reference evidence="8 9" key="1">
    <citation type="submission" date="2018-04" db="EMBL/GenBank/DDBJ databases">
        <title>Genomic Encyclopedia of Type Strains, Phase III (KMG-III): the genomes of soil and plant-associated and newly described type strains.</title>
        <authorList>
            <person name="Whitman W."/>
        </authorList>
    </citation>
    <scope>NUCLEOTIDE SEQUENCE [LARGE SCALE GENOMIC DNA]</scope>
    <source>
        <strain evidence="8 9">NW12</strain>
    </source>
</reference>
<dbReference type="PROSITE" id="PS50112">
    <property type="entry name" value="PAS"/>
    <property type="match status" value="1"/>
</dbReference>
<evidence type="ECO:0000256" key="2">
    <source>
        <dbReference type="ARBA" id="ARBA00023125"/>
    </source>
</evidence>
<dbReference type="EMBL" id="PZZN01000001">
    <property type="protein sequence ID" value="PTM47712.1"/>
    <property type="molecule type" value="Genomic_DNA"/>
</dbReference>
<dbReference type="Gene3D" id="3.40.50.2300">
    <property type="match status" value="1"/>
</dbReference>
<keyword evidence="3" id="KW-0804">Transcription</keyword>
<feature type="domain" description="HTH luxR-type" evidence="5">
    <location>
        <begin position="132"/>
        <end position="197"/>
    </location>
</feature>